<keyword evidence="2" id="KW-0732">Signal</keyword>
<dbReference type="GO" id="GO:0017001">
    <property type="term" value="P:antibiotic catabolic process"/>
    <property type="evidence" value="ECO:0007669"/>
    <property type="project" value="UniProtKB-ARBA"/>
</dbReference>
<dbReference type="SUPFAM" id="SSF56281">
    <property type="entry name" value="Metallo-hydrolase/oxidoreductase"/>
    <property type="match status" value="1"/>
</dbReference>
<dbReference type="CDD" id="cd16282">
    <property type="entry name" value="metallo-hydrolase-like_MBL-fold"/>
    <property type="match status" value="1"/>
</dbReference>
<name>A0A0R2S4N0_9GAMM</name>
<dbReference type="Pfam" id="PF00753">
    <property type="entry name" value="Lactamase_B"/>
    <property type="match status" value="1"/>
</dbReference>
<dbReference type="AlphaFoldDB" id="A0A0R2S4N0"/>
<evidence type="ECO:0000313" key="4">
    <source>
        <dbReference type="EMBL" id="KRO69791.1"/>
    </source>
</evidence>
<accession>A0A0R2S4N0</accession>
<feature type="signal peptide" evidence="2">
    <location>
        <begin position="1"/>
        <end position="36"/>
    </location>
</feature>
<evidence type="ECO:0000259" key="3">
    <source>
        <dbReference type="SMART" id="SM00849"/>
    </source>
</evidence>
<evidence type="ECO:0000256" key="1">
    <source>
        <dbReference type="ARBA" id="ARBA00005250"/>
    </source>
</evidence>
<dbReference type="PANTHER" id="PTHR42951:SF4">
    <property type="entry name" value="ACYL-COENZYME A THIOESTERASE MBLAC2"/>
    <property type="match status" value="1"/>
</dbReference>
<evidence type="ECO:0000313" key="5">
    <source>
        <dbReference type="Proteomes" id="UP000051934"/>
    </source>
</evidence>
<dbReference type="InterPro" id="IPR050855">
    <property type="entry name" value="NDM-1-like"/>
</dbReference>
<sequence length="319" mass="34699">MMGLNQSRQRAQRGVYTNAKTAFALLLSLAPTALVAQDAGKPAFTSHRVTQSIAMLEPADTNGNVGVFFGDEAVLLIDSHYERNVEALVAEVAELTDLPISFAVNTHIHPDHIGGNARLASYGVTLVAHDSVRLRMLKELRIPRRGGIIFPQPAEAARPVITYSEALSFHLNNEEVRVFLAPPAHTDGDSFVHFVDSDVLHLGDVFRTNMYPIIDQFNGGSFLGMIAAMQIAIELAGPDTKVIPGHGGEVSDRAGMIEVHAMLSLLRDRVQTAIESGASLEEITAMNLSQDIDGRWGSVPSWTFTDLLPIIDSELRAQR</sequence>
<dbReference type="Gene3D" id="3.60.15.10">
    <property type="entry name" value="Ribonuclease Z/Hydroxyacylglutathione hydrolase-like"/>
    <property type="match status" value="1"/>
</dbReference>
<feature type="chain" id="PRO_5006423318" description="Metallo-beta-lactamase domain-containing protein" evidence="2">
    <location>
        <begin position="37"/>
        <end position="319"/>
    </location>
</feature>
<reference evidence="4 5" key="1">
    <citation type="submission" date="2015-10" db="EMBL/GenBank/DDBJ databases">
        <title>Metagenome-Assembled Genomes uncover a global brackish microbiome.</title>
        <authorList>
            <person name="Hugerth L.W."/>
            <person name="Larsson J."/>
            <person name="Alneberg J."/>
            <person name="Lindh M.V."/>
            <person name="Legrand C."/>
            <person name="Pinhassi J."/>
            <person name="Andersson A.F."/>
        </authorList>
    </citation>
    <scope>NUCLEOTIDE SEQUENCE [LARGE SCALE GENOMIC DNA]</scope>
    <source>
        <strain evidence="4">BACL4 MAG-120507-bin80</strain>
    </source>
</reference>
<dbReference type="InterPro" id="IPR036866">
    <property type="entry name" value="RibonucZ/Hydroxyglut_hydro"/>
</dbReference>
<dbReference type="PANTHER" id="PTHR42951">
    <property type="entry name" value="METALLO-BETA-LACTAMASE DOMAIN-CONTAINING"/>
    <property type="match status" value="1"/>
</dbReference>
<dbReference type="Proteomes" id="UP000051934">
    <property type="component" value="Unassembled WGS sequence"/>
</dbReference>
<dbReference type="EMBL" id="LIBB01000466">
    <property type="protein sequence ID" value="KRO69791.1"/>
    <property type="molecule type" value="Genomic_DNA"/>
</dbReference>
<feature type="domain" description="Metallo-beta-lactamase" evidence="3">
    <location>
        <begin position="62"/>
        <end position="246"/>
    </location>
</feature>
<comment type="caution">
    <text evidence="4">The sequence shown here is derived from an EMBL/GenBank/DDBJ whole genome shotgun (WGS) entry which is preliminary data.</text>
</comment>
<gene>
    <name evidence="4" type="ORF">ABR69_01895</name>
</gene>
<evidence type="ECO:0000256" key="2">
    <source>
        <dbReference type="SAM" id="SignalP"/>
    </source>
</evidence>
<dbReference type="InterPro" id="IPR001279">
    <property type="entry name" value="Metallo-B-lactamas"/>
</dbReference>
<proteinExistence type="inferred from homology"/>
<protein>
    <recommendedName>
        <fullName evidence="3">Metallo-beta-lactamase domain-containing protein</fullName>
    </recommendedName>
</protein>
<dbReference type="SMART" id="SM00849">
    <property type="entry name" value="Lactamase_B"/>
    <property type="match status" value="1"/>
</dbReference>
<comment type="similarity">
    <text evidence="1">Belongs to the metallo-beta-lactamase superfamily. Class-B beta-lactamase family.</text>
</comment>
<organism evidence="4 5">
    <name type="scientific">OM182 bacterium BACL3 MAG-120507-bin80</name>
    <dbReference type="NCBI Taxonomy" id="1655577"/>
    <lineage>
        <taxon>Bacteria</taxon>
        <taxon>Pseudomonadati</taxon>
        <taxon>Pseudomonadota</taxon>
        <taxon>Gammaproteobacteria</taxon>
        <taxon>OMG group</taxon>
        <taxon>OM182 clade</taxon>
    </lineage>
</organism>